<sequence>MTRRALVLGGGGITGIAWEWGILAGLAEAGIALSDADLVVGTSAGSVVGAQVANGLDPSARYEAQLAPPDGELAGTFGTGTILRYGLAMLAGSRAPRKVRQRIGRLALRVDGDASARVRVIDSRLPVKDWPSETALRITAVNAETGEFRVFDRESGVPLVHAVAASCAVPGVWPPVTIDGGRYMDGGARSATNADVADGYDKVVLLAPITRGIGPMPGAGAHVERLRRRSAVALVSPDPDALRAFGRNVLDPAKRADAARAGRRQAGAVAAAVRAVWSD</sequence>
<feature type="short sequence motif" description="GXSXG" evidence="4">
    <location>
        <begin position="41"/>
        <end position="45"/>
    </location>
</feature>
<dbReference type="PANTHER" id="PTHR14226">
    <property type="entry name" value="NEUROPATHY TARGET ESTERASE/SWISS CHEESE D.MELANOGASTER"/>
    <property type="match status" value="1"/>
</dbReference>
<accession>A0ABV9S295</accession>
<dbReference type="PANTHER" id="PTHR14226:SF57">
    <property type="entry name" value="BLR7027 PROTEIN"/>
    <property type="match status" value="1"/>
</dbReference>
<evidence type="ECO:0000313" key="6">
    <source>
        <dbReference type="EMBL" id="MFC4855773.1"/>
    </source>
</evidence>
<evidence type="ECO:0000256" key="1">
    <source>
        <dbReference type="ARBA" id="ARBA00022801"/>
    </source>
</evidence>
<feature type="short sequence motif" description="DGA/G" evidence="4">
    <location>
        <begin position="185"/>
        <end position="187"/>
    </location>
</feature>
<dbReference type="Pfam" id="PF01734">
    <property type="entry name" value="Patatin"/>
    <property type="match status" value="1"/>
</dbReference>
<evidence type="ECO:0000313" key="7">
    <source>
        <dbReference type="Proteomes" id="UP001595859"/>
    </source>
</evidence>
<evidence type="ECO:0000256" key="4">
    <source>
        <dbReference type="PROSITE-ProRule" id="PRU01161"/>
    </source>
</evidence>
<dbReference type="InterPro" id="IPR016035">
    <property type="entry name" value="Acyl_Trfase/lysoPLipase"/>
</dbReference>
<organism evidence="6 7">
    <name type="scientific">Actinophytocola glycyrrhizae</name>
    <dbReference type="NCBI Taxonomy" id="2044873"/>
    <lineage>
        <taxon>Bacteria</taxon>
        <taxon>Bacillati</taxon>
        <taxon>Actinomycetota</taxon>
        <taxon>Actinomycetes</taxon>
        <taxon>Pseudonocardiales</taxon>
        <taxon>Pseudonocardiaceae</taxon>
    </lineage>
</organism>
<comment type="caution">
    <text evidence="6">The sequence shown here is derived from an EMBL/GenBank/DDBJ whole genome shotgun (WGS) entry which is preliminary data.</text>
</comment>
<feature type="short sequence motif" description="GXGXXG" evidence="4">
    <location>
        <begin position="10"/>
        <end position="15"/>
    </location>
</feature>
<evidence type="ECO:0000259" key="5">
    <source>
        <dbReference type="PROSITE" id="PS51635"/>
    </source>
</evidence>
<name>A0ABV9S295_9PSEU</name>
<keyword evidence="1 4" id="KW-0378">Hydrolase</keyword>
<evidence type="ECO:0000256" key="2">
    <source>
        <dbReference type="ARBA" id="ARBA00022963"/>
    </source>
</evidence>
<keyword evidence="2 4" id="KW-0442">Lipid degradation</keyword>
<feature type="active site" description="Nucleophile" evidence="4">
    <location>
        <position position="43"/>
    </location>
</feature>
<dbReference type="PROSITE" id="PS51635">
    <property type="entry name" value="PNPLA"/>
    <property type="match status" value="1"/>
</dbReference>
<proteinExistence type="predicted"/>
<dbReference type="EMBL" id="JBHSIS010000008">
    <property type="protein sequence ID" value="MFC4855773.1"/>
    <property type="molecule type" value="Genomic_DNA"/>
</dbReference>
<reference evidence="7" key="1">
    <citation type="journal article" date="2019" name="Int. J. Syst. Evol. Microbiol.">
        <title>The Global Catalogue of Microorganisms (GCM) 10K type strain sequencing project: providing services to taxonomists for standard genome sequencing and annotation.</title>
        <authorList>
            <consortium name="The Broad Institute Genomics Platform"/>
            <consortium name="The Broad Institute Genome Sequencing Center for Infectious Disease"/>
            <person name="Wu L."/>
            <person name="Ma J."/>
        </authorList>
    </citation>
    <scope>NUCLEOTIDE SEQUENCE [LARGE SCALE GENOMIC DNA]</scope>
    <source>
        <strain evidence="7">ZS-22-S1</strain>
    </source>
</reference>
<gene>
    <name evidence="6" type="ORF">ACFPCV_19865</name>
</gene>
<keyword evidence="7" id="KW-1185">Reference proteome</keyword>
<evidence type="ECO:0000256" key="3">
    <source>
        <dbReference type="ARBA" id="ARBA00023098"/>
    </source>
</evidence>
<protein>
    <submittedName>
        <fullName evidence="6">Patatin-like phospholipase family protein</fullName>
    </submittedName>
</protein>
<dbReference type="SUPFAM" id="SSF52151">
    <property type="entry name" value="FabD/lysophospholipase-like"/>
    <property type="match status" value="1"/>
</dbReference>
<keyword evidence="3 4" id="KW-0443">Lipid metabolism</keyword>
<dbReference type="RefSeq" id="WP_378057732.1">
    <property type="nucleotide sequence ID" value="NZ_JBHSIS010000008.1"/>
</dbReference>
<dbReference type="Gene3D" id="3.40.1090.10">
    <property type="entry name" value="Cytosolic phospholipase A2 catalytic domain"/>
    <property type="match status" value="2"/>
</dbReference>
<dbReference type="InterPro" id="IPR002641">
    <property type="entry name" value="PNPLA_dom"/>
</dbReference>
<dbReference type="Proteomes" id="UP001595859">
    <property type="component" value="Unassembled WGS sequence"/>
</dbReference>
<dbReference type="InterPro" id="IPR050301">
    <property type="entry name" value="NTE"/>
</dbReference>
<feature type="active site" description="Proton acceptor" evidence="4">
    <location>
        <position position="185"/>
    </location>
</feature>
<feature type="domain" description="PNPLA" evidence="5">
    <location>
        <begin position="6"/>
        <end position="198"/>
    </location>
</feature>